<evidence type="ECO:0000256" key="3">
    <source>
        <dbReference type="ARBA" id="ARBA00012054"/>
    </source>
</evidence>
<keyword evidence="7 10" id="KW-0067">ATP-binding</keyword>
<dbReference type="EC" id="2.7.1.12" evidence="3 10"/>
<evidence type="ECO:0000256" key="10">
    <source>
        <dbReference type="RuleBase" id="RU363066"/>
    </source>
</evidence>
<evidence type="ECO:0000256" key="4">
    <source>
        <dbReference type="ARBA" id="ARBA00022679"/>
    </source>
</evidence>
<dbReference type="RefSeq" id="WP_245449489.1">
    <property type="nucleotide sequence ID" value="NZ_JAHBRY010000002.1"/>
</dbReference>
<dbReference type="PANTHER" id="PTHR43442:SF3">
    <property type="entry name" value="GLUCONOKINASE-RELATED"/>
    <property type="match status" value="1"/>
</dbReference>
<dbReference type="Pfam" id="PF01202">
    <property type="entry name" value="SKI"/>
    <property type="match status" value="1"/>
</dbReference>
<dbReference type="InterPro" id="IPR006001">
    <property type="entry name" value="Therm_gnt_kin"/>
</dbReference>
<comment type="pathway">
    <text evidence="1">Carbohydrate acid metabolism.</text>
</comment>
<protein>
    <recommendedName>
        <fullName evidence="3 10">Gluconokinase</fullName>
        <ecNumber evidence="3 10">2.7.1.12</ecNumber>
    </recommendedName>
</protein>
<dbReference type="Proteomes" id="UP000248021">
    <property type="component" value="Unassembled WGS sequence"/>
</dbReference>
<keyword evidence="4 10" id="KW-0808">Transferase</keyword>
<keyword evidence="6 10" id="KW-0418">Kinase</keyword>
<keyword evidence="12" id="KW-1185">Reference proteome</keyword>
<evidence type="ECO:0000313" key="11">
    <source>
        <dbReference type="EMBL" id="PXW63140.1"/>
    </source>
</evidence>
<evidence type="ECO:0000256" key="7">
    <source>
        <dbReference type="ARBA" id="ARBA00022840"/>
    </source>
</evidence>
<dbReference type="Gene3D" id="3.40.50.300">
    <property type="entry name" value="P-loop containing nucleotide triphosphate hydrolases"/>
    <property type="match status" value="1"/>
</dbReference>
<dbReference type="InterPro" id="IPR027417">
    <property type="entry name" value="P-loop_NTPase"/>
</dbReference>
<evidence type="ECO:0000256" key="8">
    <source>
        <dbReference type="ARBA" id="ARBA00023064"/>
    </source>
</evidence>
<dbReference type="EMBL" id="QJJK01000002">
    <property type="protein sequence ID" value="PXW63140.1"/>
    <property type="molecule type" value="Genomic_DNA"/>
</dbReference>
<dbReference type="SUPFAM" id="SSF52540">
    <property type="entry name" value="P-loop containing nucleoside triphosphate hydrolases"/>
    <property type="match status" value="1"/>
</dbReference>
<dbReference type="AlphaFoldDB" id="A0A2V3UDQ5"/>
<reference evidence="11 12" key="1">
    <citation type="submission" date="2018-05" db="EMBL/GenBank/DDBJ databases">
        <title>Genomic Encyclopedia of Type Strains, Phase IV (KMG-IV): sequencing the most valuable type-strain genomes for metagenomic binning, comparative biology and taxonomic classification.</title>
        <authorList>
            <person name="Goeker M."/>
        </authorList>
    </citation>
    <scope>NUCLEOTIDE SEQUENCE [LARGE SCALE GENOMIC DNA]</scope>
    <source>
        <strain evidence="11 12">DSM 6462</strain>
    </source>
</reference>
<evidence type="ECO:0000313" key="12">
    <source>
        <dbReference type="Proteomes" id="UP000248021"/>
    </source>
</evidence>
<dbReference type="PANTHER" id="PTHR43442">
    <property type="entry name" value="GLUCONOKINASE-RELATED"/>
    <property type="match status" value="1"/>
</dbReference>
<evidence type="ECO:0000256" key="1">
    <source>
        <dbReference type="ARBA" id="ARBA00004761"/>
    </source>
</evidence>
<sequence length="172" mass="18640">MRRSDQPVAIVLMGVAGSGKTTLGLALAARLGLTFYDADDFHPPANVAKMSAGIPLTDEDRAPWLARLAELLRTSRAEGRSVALACSALKRRYRDRLREGCPAILFVHQVGDRAMIAERMKHRPGHYMPPSLLDSQFAALELPDADENVLTLDGTEPPALLVDQVVARIAGS</sequence>
<dbReference type="CDD" id="cd02021">
    <property type="entry name" value="GntK"/>
    <property type="match status" value="1"/>
</dbReference>
<keyword evidence="5 10" id="KW-0547">Nucleotide-binding</keyword>
<name>A0A2V3UDQ5_9HYPH</name>
<dbReference type="FunFam" id="3.40.50.300:FF:000522">
    <property type="entry name" value="Gluconokinase"/>
    <property type="match status" value="1"/>
</dbReference>
<comment type="similarity">
    <text evidence="2 10">Belongs to the gluconokinase GntK/GntV family.</text>
</comment>
<dbReference type="GO" id="GO:0005737">
    <property type="term" value="C:cytoplasm"/>
    <property type="evidence" value="ECO:0007669"/>
    <property type="project" value="TreeGrafter"/>
</dbReference>
<dbReference type="GO" id="GO:0046316">
    <property type="term" value="F:gluconokinase activity"/>
    <property type="evidence" value="ECO:0007669"/>
    <property type="project" value="UniProtKB-EC"/>
</dbReference>
<dbReference type="InterPro" id="IPR031322">
    <property type="entry name" value="Shikimate/glucono_kinase"/>
</dbReference>
<dbReference type="GO" id="GO:0005524">
    <property type="term" value="F:ATP binding"/>
    <property type="evidence" value="ECO:0007669"/>
    <property type="project" value="UniProtKB-KW"/>
</dbReference>
<gene>
    <name evidence="11" type="ORF">C7450_10255</name>
</gene>
<organism evidence="11 12">
    <name type="scientific">Chelatococcus asaccharovorans</name>
    <dbReference type="NCBI Taxonomy" id="28210"/>
    <lineage>
        <taxon>Bacteria</taxon>
        <taxon>Pseudomonadati</taxon>
        <taxon>Pseudomonadota</taxon>
        <taxon>Alphaproteobacteria</taxon>
        <taxon>Hyphomicrobiales</taxon>
        <taxon>Chelatococcaceae</taxon>
        <taxon>Chelatococcus</taxon>
    </lineage>
</organism>
<evidence type="ECO:0000256" key="5">
    <source>
        <dbReference type="ARBA" id="ARBA00022741"/>
    </source>
</evidence>
<comment type="catalytic activity">
    <reaction evidence="9 10">
        <text>D-gluconate + ATP = 6-phospho-D-gluconate + ADP + H(+)</text>
        <dbReference type="Rhea" id="RHEA:19433"/>
        <dbReference type="ChEBI" id="CHEBI:15378"/>
        <dbReference type="ChEBI" id="CHEBI:18391"/>
        <dbReference type="ChEBI" id="CHEBI:30616"/>
        <dbReference type="ChEBI" id="CHEBI:58759"/>
        <dbReference type="ChEBI" id="CHEBI:456216"/>
        <dbReference type="EC" id="2.7.1.12"/>
    </reaction>
</comment>
<proteinExistence type="inferred from homology"/>
<evidence type="ECO:0000256" key="9">
    <source>
        <dbReference type="ARBA" id="ARBA00048090"/>
    </source>
</evidence>
<keyword evidence="8" id="KW-0311">Gluconate utilization</keyword>
<evidence type="ECO:0000256" key="2">
    <source>
        <dbReference type="ARBA" id="ARBA00008420"/>
    </source>
</evidence>
<dbReference type="NCBIfam" id="TIGR01313">
    <property type="entry name" value="therm_gnt_kin"/>
    <property type="match status" value="1"/>
</dbReference>
<comment type="caution">
    <text evidence="11">The sequence shown here is derived from an EMBL/GenBank/DDBJ whole genome shotgun (WGS) entry which is preliminary data.</text>
</comment>
<dbReference type="GO" id="GO:0019521">
    <property type="term" value="P:D-gluconate metabolic process"/>
    <property type="evidence" value="ECO:0007669"/>
    <property type="project" value="UniProtKB-KW"/>
</dbReference>
<evidence type="ECO:0000256" key="6">
    <source>
        <dbReference type="ARBA" id="ARBA00022777"/>
    </source>
</evidence>
<accession>A0A2V3UDQ5</accession>